<protein>
    <submittedName>
        <fullName evidence="2 4">Uncharacterized protein</fullName>
    </submittedName>
</protein>
<dbReference type="AlphaFoldDB" id="A0A6A6Z6T6"/>
<reference evidence="4" key="2">
    <citation type="submission" date="2020-04" db="EMBL/GenBank/DDBJ databases">
        <authorList>
            <consortium name="NCBI Genome Project"/>
        </authorList>
    </citation>
    <scope>NUCLEOTIDE SEQUENCE</scope>
    <source>
        <strain evidence="4">CBS 304.34</strain>
    </source>
</reference>
<evidence type="ECO:0000313" key="4">
    <source>
        <dbReference type="RefSeq" id="XP_033583770.1"/>
    </source>
</evidence>
<accession>A0A6A6Z6T6</accession>
<organism evidence="2">
    <name type="scientific">Mytilinidion resinicola</name>
    <dbReference type="NCBI Taxonomy" id="574789"/>
    <lineage>
        <taxon>Eukaryota</taxon>
        <taxon>Fungi</taxon>
        <taxon>Dikarya</taxon>
        <taxon>Ascomycota</taxon>
        <taxon>Pezizomycotina</taxon>
        <taxon>Dothideomycetes</taxon>
        <taxon>Pleosporomycetidae</taxon>
        <taxon>Mytilinidiales</taxon>
        <taxon>Mytilinidiaceae</taxon>
        <taxon>Mytilinidion</taxon>
    </lineage>
</organism>
<dbReference type="EMBL" id="MU003692">
    <property type="protein sequence ID" value="KAF2816806.1"/>
    <property type="molecule type" value="Genomic_DNA"/>
</dbReference>
<name>A0A6A6Z6T6_9PEZI</name>
<evidence type="ECO:0000313" key="3">
    <source>
        <dbReference type="Proteomes" id="UP000504636"/>
    </source>
</evidence>
<dbReference type="RefSeq" id="XP_033583770.1">
    <property type="nucleotide sequence ID" value="XM_033713346.1"/>
</dbReference>
<gene>
    <name evidence="2 4" type="ORF">BDZ99DRAFT_2114</name>
</gene>
<dbReference type="Proteomes" id="UP000504636">
    <property type="component" value="Unplaced"/>
</dbReference>
<evidence type="ECO:0000256" key="1">
    <source>
        <dbReference type="SAM" id="MobiDB-lite"/>
    </source>
</evidence>
<sequence>MRVFHPRPPGPSAEDWVPILLDRMRGLESVTIQLRVHHLIDANKVVELLTKLRTGLLKDGAKLGSKGIVVGRGRGVWQIAACTESADGHSVFETKEVETKPVETKSVVHSRSNDQQPEDMDEDMDTVSNATTAGGMEDEGEAVANSPPPPVKFVRDAFGAAVDLECTYGLSNEDSSDMEDVYTERDDLECVMQYVNSMVGVT</sequence>
<feature type="compositionally biased region" description="Acidic residues" evidence="1">
    <location>
        <begin position="116"/>
        <end position="125"/>
    </location>
</feature>
<proteinExistence type="predicted"/>
<feature type="region of interest" description="Disordered" evidence="1">
    <location>
        <begin position="96"/>
        <end position="148"/>
    </location>
</feature>
<reference evidence="2 4" key="1">
    <citation type="journal article" date="2020" name="Stud. Mycol.">
        <title>101 Dothideomycetes genomes: a test case for predicting lifestyles and emergence of pathogens.</title>
        <authorList>
            <person name="Haridas S."/>
            <person name="Albert R."/>
            <person name="Binder M."/>
            <person name="Bloem J."/>
            <person name="Labutti K."/>
            <person name="Salamov A."/>
            <person name="Andreopoulos B."/>
            <person name="Baker S."/>
            <person name="Barry K."/>
            <person name="Bills G."/>
            <person name="Bluhm B."/>
            <person name="Cannon C."/>
            <person name="Castanera R."/>
            <person name="Culley D."/>
            <person name="Daum C."/>
            <person name="Ezra D."/>
            <person name="Gonzalez J."/>
            <person name="Henrissat B."/>
            <person name="Kuo A."/>
            <person name="Liang C."/>
            <person name="Lipzen A."/>
            <person name="Lutzoni F."/>
            <person name="Magnuson J."/>
            <person name="Mondo S."/>
            <person name="Nolan M."/>
            <person name="Ohm R."/>
            <person name="Pangilinan J."/>
            <person name="Park H.-J."/>
            <person name="Ramirez L."/>
            <person name="Alfaro M."/>
            <person name="Sun H."/>
            <person name="Tritt A."/>
            <person name="Yoshinaga Y."/>
            <person name="Zwiers L.-H."/>
            <person name="Turgeon B."/>
            <person name="Goodwin S."/>
            <person name="Spatafora J."/>
            <person name="Crous P."/>
            <person name="Grigoriev I."/>
        </authorList>
    </citation>
    <scope>NUCLEOTIDE SEQUENCE</scope>
    <source>
        <strain evidence="2 4">CBS 304.34</strain>
    </source>
</reference>
<evidence type="ECO:0000313" key="2">
    <source>
        <dbReference type="EMBL" id="KAF2816806.1"/>
    </source>
</evidence>
<reference evidence="4" key="3">
    <citation type="submission" date="2025-04" db="UniProtKB">
        <authorList>
            <consortium name="RefSeq"/>
        </authorList>
    </citation>
    <scope>IDENTIFICATION</scope>
    <source>
        <strain evidence="4">CBS 304.34</strain>
    </source>
</reference>
<keyword evidence="3" id="KW-1185">Reference proteome</keyword>
<dbReference type="GeneID" id="54454239"/>